<feature type="domain" description="Exonuclease" evidence="2">
    <location>
        <begin position="28"/>
        <end position="194"/>
    </location>
</feature>
<dbReference type="EC" id="2.7.7.7" evidence="3"/>
<organism evidence="3 4">
    <name type="scientific">Corynebacterium provencense</name>
    <dbReference type="NCBI Taxonomy" id="1737425"/>
    <lineage>
        <taxon>Bacteria</taxon>
        <taxon>Bacillati</taxon>
        <taxon>Actinomycetota</taxon>
        <taxon>Actinomycetes</taxon>
        <taxon>Mycobacteriales</taxon>
        <taxon>Corynebacteriaceae</taxon>
        <taxon>Corynebacterium</taxon>
    </lineage>
</organism>
<dbReference type="GO" id="GO:0003677">
    <property type="term" value="F:DNA binding"/>
    <property type="evidence" value="ECO:0007669"/>
    <property type="project" value="InterPro"/>
</dbReference>
<dbReference type="InterPro" id="IPR012337">
    <property type="entry name" value="RNaseH-like_sf"/>
</dbReference>
<dbReference type="InterPro" id="IPR013520">
    <property type="entry name" value="Ribonucl_H"/>
</dbReference>
<dbReference type="GO" id="GO:0005829">
    <property type="term" value="C:cytosol"/>
    <property type="evidence" value="ECO:0007669"/>
    <property type="project" value="TreeGrafter"/>
</dbReference>
<dbReference type="SUPFAM" id="SSF53098">
    <property type="entry name" value="Ribonuclease H-like"/>
    <property type="match status" value="1"/>
</dbReference>
<gene>
    <name evidence="3" type="primary">polC_4</name>
    <name evidence="3" type="ORF">Csp1_16760</name>
</gene>
<dbReference type="NCBIfam" id="TIGR00573">
    <property type="entry name" value="dnaq"/>
    <property type="match status" value="1"/>
</dbReference>
<dbReference type="SMART" id="SM00479">
    <property type="entry name" value="EXOIII"/>
    <property type="match status" value="1"/>
</dbReference>
<protein>
    <submittedName>
        <fullName evidence="3">DNA polymerase III PolC-type</fullName>
        <ecNumber evidence="3">2.7.7.7</ecNumber>
    </submittedName>
</protein>
<keyword evidence="3" id="KW-0548">Nucleotidyltransferase</keyword>
<dbReference type="PANTHER" id="PTHR30231:SF41">
    <property type="entry name" value="DNA POLYMERASE III SUBUNIT EPSILON"/>
    <property type="match status" value="1"/>
</dbReference>
<sequence length="195" mass="21532">MTSVRHGEYHEPVDSIFLQEQLRRTLTNCVVIDCETTGLDPAEDVLIEIAALRVRNGCAVAVFHRMVSPSRPVPAVVTGLTGISEDDLQSGEDRAEAVRDLTGFLQDVPLVGHNIAFDLAFLRAACSHLAFDPPETLCTADTARRLVPRSRVGRYRLSTLSQVFELAHRPTHRAVHDVRATLDLLRMLSVIPADD</sequence>
<proteinExistence type="predicted"/>
<evidence type="ECO:0000259" key="2">
    <source>
        <dbReference type="SMART" id="SM00479"/>
    </source>
</evidence>
<dbReference type="KEGG" id="cpre:Csp1_16760"/>
<dbReference type="GO" id="GO:0008408">
    <property type="term" value="F:3'-5' exonuclease activity"/>
    <property type="evidence" value="ECO:0007669"/>
    <property type="project" value="TreeGrafter"/>
</dbReference>
<dbReference type="OrthoDB" id="9803913at2"/>
<keyword evidence="4" id="KW-1185">Reference proteome</keyword>
<keyword evidence="1" id="KW-0540">Nuclease</keyword>
<dbReference type="AlphaFoldDB" id="A0A2Z3YPD7"/>
<dbReference type="STRING" id="1737425.GCA_900049755_02602"/>
<dbReference type="GO" id="GO:0003887">
    <property type="term" value="F:DNA-directed DNA polymerase activity"/>
    <property type="evidence" value="ECO:0007669"/>
    <property type="project" value="UniProtKB-EC"/>
</dbReference>
<evidence type="ECO:0000313" key="4">
    <source>
        <dbReference type="Proteomes" id="UP000247696"/>
    </source>
</evidence>
<name>A0A2Z3YPD7_9CORY</name>
<dbReference type="EMBL" id="CP024988">
    <property type="protein sequence ID" value="AWT26458.1"/>
    <property type="molecule type" value="Genomic_DNA"/>
</dbReference>
<keyword evidence="3" id="KW-0808">Transferase</keyword>
<reference evidence="4" key="1">
    <citation type="submission" date="2017-11" db="EMBL/GenBank/DDBJ databases">
        <title>Otitis media/interna in a cat caused by the recently described species Corynebacterium provencense.</title>
        <authorList>
            <person name="Kittl S."/>
            <person name="Brodard I."/>
            <person name="Rychener L."/>
            <person name="Jores J."/>
            <person name="Roosje P."/>
            <person name="Gobeli Brawand S."/>
        </authorList>
    </citation>
    <scope>NUCLEOTIDE SEQUENCE [LARGE SCALE GENOMIC DNA]</scope>
    <source>
        <strain evidence="4">17KM38</strain>
    </source>
</reference>
<dbReference type="PANTHER" id="PTHR30231">
    <property type="entry name" value="DNA POLYMERASE III SUBUNIT EPSILON"/>
    <property type="match status" value="1"/>
</dbReference>
<dbReference type="GO" id="GO:0045004">
    <property type="term" value="P:DNA replication proofreading"/>
    <property type="evidence" value="ECO:0007669"/>
    <property type="project" value="TreeGrafter"/>
</dbReference>
<dbReference type="CDD" id="cd06127">
    <property type="entry name" value="DEDDh"/>
    <property type="match status" value="1"/>
</dbReference>
<dbReference type="FunFam" id="3.30.420.10:FF:000045">
    <property type="entry name" value="3'-5' exonuclease DinG"/>
    <property type="match status" value="1"/>
</dbReference>
<evidence type="ECO:0000313" key="3">
    <source>
        <dbReference type="EMBL" id="AWT26458.1"/>
    </source>
</evidence>
<accession>A0A2Z3YPD7</accession>
<keyword evidence="1" id="KW-0269">Exonuclease</keyword>
<dbReference type="Proteomes" id="UP000247696">
    <property type="component" value="Chromosome"/>
</dbReference>
<dbReference type="Pfam" id="PF00929">
    <property type="entry name" value="RNase_T"/>
    <property type="match status" value="1"/>
</dbReference>
<dbReference type="Gene3D" id="3.30.420.10">
    <property type="entry name" value="Ribonuclease H-like superfamily/Ribonuclease H"/>
    <property type="match status" value="1"/>
</dbReference>
<dbReference type="RefSeq" id="WP_078057439.1">
    <property type="nucleotide sequence ID" value="NZ_CABKVS010000002.1"/>
</dbReference>
<dbReference type="InterPro" id="IPR036397">
    <property type="entry name" value="RNaseH_sf"/>
</dbReference>
<keyword evidence="1" id="KW-0378">Hydrolase</keyword>
<evidence type="ECO:0000256" key="1">
    <source>
        <dbReference type="ARBA" id="ARBA00022839"/>
    </source>
</evidence>
<dbReference type="InterPro" id="IPR006054">
    <property type="entry name" value="DnaQ"/>
</dbReference>